<dbReference type="Pfam" id="PF03663">
    <property type="entry name" value="Glyco_hydro_76"/>
    <property type="match status" value="1"/>
</dbReference>
<dbReference type="PANTHER" id="PTHR47791:SF4">
    <property type="entry name" value="(PUTATIVE SECRETED PROTEIN)-RELATED"/>
    <property type="match status" value="1"/>
</dbReference>
<keyword evidence="1" id="KW-0732">Signal</keyword>
<evidence type="ECO:0000313" key="2">
    <source>
        <dbReference type="EMBL" id="MFC3762214.1"/>
    </source>
</evidence>
<dbReference type="InterPro" id="IPR053169">
    <property type="entry name" value="MUG_Protein"/>
</dbReference>
<dbReference type="InterPro" id="IPR005198">
    <property type="entry name" value="Glyco_hydro_76"/>
</dbReference>
<organism evidence="2 3">
    <name type="scientific">Tenggerimyces flavus</name>
    <dbReference type="NCBI Taxonomy" id="1708749"/>
    <lineage>
        <taxon>Bacteria</taxon>
        <taxon>Bacillati</taxon>
        <taxon>Actinomycetota</taxon>
        <taxon>Actinomycetes</taxon>
        <taxon>Propionibacteriales</taxon>
        <taxon>Nocardioidaceae</taxon>
        <taxon>Tenggerimyces</taxon>
    </lineage>
</organism>
<sequence length="383" mass="43826">MRRLALVATTLLLATAVATPAQAQGNVWSDRAEDSYQAMQQYLYVDGHYLEKYPRQEGENPYSYMWPMREATAAAIDVANTPGNSKYRKDIAKRFDALETYYGVWNGKPGYLSYVPPPLGGGGDIFYDDNAIVGLEHVRRYAFSRDRDHLKDAKRAFTTVIRGWNERDLPCPGGMQWVEATWVDIRAANVTGLGSQLAAHLYEQTRDKSYRQWAERLYNWNRTCLRSPEGLYWNDMAPDGTVNQTLWTYNSGAMIGAASVLYRATKNPTYKANARADAQAAITYWTENDRYFDQPAIFNAIWFKNLLLLDSVAHDRKYRQVVERYATHIWNENRDPSLGLFRFPPSGGGPYDPSYRPETLEQSAAIQIFAALAWPTRDYRRIA</sequence>
<dbReference type="PANTHER" id="PTHR47791">
    <property type="entry name" value="MEIOTICALLY UP-REGULATED GENE 191 PROTEIN"/>
    <property type="match status" value="1"/>
</dbReference>
<comment type="caution">
    <text evidence="2">The sequence shown here is derived from an EMBL/GenBank/DDBJ whole genome shotgun (WGS) entry which is preliminary data.</text>
</comment>
<dbReference type="EMBL" id="JBHRZH010000012">
    <property type="protein sequence ID" value="MFC3762214.1"/>
    <property type="molecule type" value="Genomic_DNA"/>
</dbReference>
<feature type="signal peptide" evidence="1">
    <location>
        <begin position="1"/>
        <end position="23"/>
    </location>
</feature>
<name>A0ABV7YBM6_9ACTN</name>
<dbReference type="InterPro" id="IPR014512">
    <property type="entry name" value="O_gly_hydro"/>
</dbReference>
<gene>
    <name evidence="2" type="ORF">ACFOUW_15335</name>
</gene>
<evidence type="ECO:0000256" key="1">
    <source>
        <dbReference type="SAM" id="SignalP"/>
    </source>
</evidence>
<reference evidence="3" key="1">
    <citation type="journal article" date="2019" name="Int. J. Syst. Evol. Microbiol.">
        <title>The Global Catalogue of Microorganisms (GCM) 10K type strain sequencing project: providing services to taxonomists for standard genome sequencing and annotation.</title>
        <authorList>
            <consortium name="The Broad Institute Genomics Platform"/>
            <consortium name="The Broad Institute Genome Sequencing Center for Infectious Disease"/>
            <person name="Wu L."/>
            <person name="Ma J."/>
        </authorList>
    </citation>
    <scope>NUCLEOTIDE SEQUENCE [LARGE SCALE GENOMIC DNA]</scope>
    <source>
        <strain evidence="3">CGMCC 4.7241</strain>
    </source>
</reference>
<evidence type="ECO:0000313" key="3">
    <source>
        <dbReference type="Proteomes" id="UP001595699"/>
    </source>
</evidence>
<dbReference type="Proteomes" id="UP001595699">
    <property type="component" value="Unassembled WGS sequence"/>
</dbReference>
<keyword evidence="2" id="KW-0378">Hydrolase</keyword>
<protein>
    <submittedName>
        <fullName evidence="2">Glycoside hydrolase family 76 protein</fullName>
    </submittedName>
</protein>
<dbReference type="SUPFAM" id="SSF48208">
    <property type="entry name" value="Six-hairpin glycosidases"/>
    <property type="match status" value="1"/>
</dbReference>
<dbReference type="GO" id="GO:0016787">
    <property type="term" value="F:hydrolase activity"/>
    <property type="evidence" value="ECO:0007669"/>
    <property type="project" value="UniProtKB-KW"/>
</dbReference>
<dbReference type="Gene3D" id="1.50.10.20">
    <property type="match status" value="1"/>
</dbReference>
<keyword evidence="3" id="KW-1185">Reference proteome</keyword>
<dbReference type="RefSeq" id="WP_205120750.1">
    <property type="nucleotide sequence ID" value="NZ_JAFBCM010000001.1"/>
</dbReference>
<dbReference type="PIRSF" id="PIRSF021505">
    <property type="entry name" value="O_gly_hdrol"/>
    <property type="match status" value="1"/>
</dbReference>
<dbReference type="InterPro" id="IPR008928">
    <property type="entry name" value="6-hairpin_glycosidase_sf"/>
</dbReference>
<proteinExistence type="predicted"/>
<accession>A0ABV7YBM6</accession>
<feature type="chain" id="PRO_5046320228" evidence="1">
    <location>
        <begin position="24"/>
        <end position="383"/>
    </location>
</feature>